<protein>
    <submittedName>
        <fullName evidence="2">Uncharacterized protein</fullName>
    </submittedName>
</protein>
<dbReference type="Proteomes" id="UP000030982">
    <property type="component" value="Unassembled WGS sequence"/>
</dbReference>
<gene>
    <name evidence="2" type="ORF">LK10_10320</name>
</gene>
<feature type="transmembrane region" description="Helical" evidence="1">
    <location>
        <begin position="147"/>
        <end position="164"/>
    </location>
</feature>
<feature type="transmembrane region" description="Helical" evidence="1">
    <location>
        <begin position="28"/>
        <end position="48"/>
    </location>
</feature>
<dbReference type="RefSeq" id="WP_043123146.1">
    <property type="nucleotide sequence ID" value="NZ_JTDL01000104.1"/>
</dbReference>
<keyword evidence="1" id="KW-0472">Membrane</keyword>
<dbReference type="AlphaFoldDB" id="A0A0B2AMM7"/>
<evidence type="ECO:0000313" key="2">
    <source>
        <dbReference type="EMBL" id="KHL03151.1"/>
    </source>
</evidence>
<keyword evidence="1" id="KW-1133">Transmembrane helix</keyword>
<evidence type="ECO:0000256" key="1">
    <source>
        <dbReference type="SAM" id="Phobius"/>
    </source>
</evidence>
<evidence type="ECO:0000313" key="3">
    <source>
        <dbReference type="Proteomes" id="UP000030982"/>
    </source>
</evidence>
<name>A0A0B2AMM7_9MICC</name>
<organism evidence="2 3">
    <name type="scientific">Sinomonas humi</name>
    <dbReference type="NCBI Taxonomy" id="1338436"/>
    <lineage>
        <taxon>Bacteria</taxon>
        <taxon>Bacillati</taxon>
        <taxon>Actinomycetota</taxon>
        <taxon>Actinomycetes</taxon>
        <taxon>Micrococcales</taxon>
        <taxon>Micrococcaceae</taxon>
        <taxon>Sinomonas</taxon>
    </lineage>
</organism>
<accession>A0A0B2AMM7</accession>
<comment type="caution">
    <text evidence="2">The sequence shown here is derived from an EMBL/GenBank/DDBJ whole genome shotgun (WGS) entry which is preliminary data.</text>
</comment>
<sequence length="183" mass="20034">MGSKVNVLPIVSGHFATLRDFRTGKISALDLLTQIGIPCAVGVVAWLVDLKFAGVYANIIAALAIVFGFAFAVTVFVFQLRMQMAEMQISSESQDRVAEIAPQIDTRAPTLVNELFANCLYATLLSGVATLLACSIEPLAWQRPGDWALTAVIAHLILVLMMCFKRLNSAFLKVSDFTRLNRR</sequence>
<reference evidence="2 3" key="1">
    <citation type="submission" date="2014-09" db="EMBL/GenBank/DDBJ databases">
        <title>Genome sequence of Sinomonas sp. MUSC 117.</title>
        <authorList>
            <person name="Lee L.-H."/>
        </authorList>
    </citation>
    <scope>NUCLEOTIDE SEQUENCE [LARGE SCALE GENOMIC DNA]</scope>
    <source>
        <strain evidence="2 3">MUSC 117</strain>
    </source>
</reference>
<keyword evidence="1" id="KW-0812">Transmembrane</keyword>
<keyword evidence="3" id="KW-1185">Reference proteome</keyword>
<feature type="transmembrane region" description="Helical" evidence="1">
    <location>
        <begin position="115"/>
        <end position="141"/>
    </location>
</feature>
<feature type="transmembrane region" description="Helical" evidence="1">
    <location>
        <begin position="54"/>
        <end position="78"/>
    </location>
</feature>
<proteinExistence type="predicted"/>
<dbReference type="EMBL" id="JTDL01000104">
    <property type="protein sequence ID" value="KHL03151.1"/>
    <property type="molecule type" value="Genomic_DNA"/>
</dbReference>
<dbReference type="OrthoDB" id="3728189at2"/>